<organism evidence="2 3">
    <name type="scientific">Candidatus Roizmanbacteria bacterium CG09_land_8_20_14_0_10_41_9</name>
    <dbReference type="NCBI Taxonomy" id="1974850"/>
    <lineage>
        <taxon>Bacteria</taxon>
        <taxon>Candidatus Roizmaniibacteriota</taxon>
    </lineage>
</organism>
<name>A0A2H0WT77_9BACT</name>
<reference evidence="3" key="1">
    <citation type="submission" date="2017-09" db="EMBL/GenBank/DDBJ databases">
        <title>Depth-based differentiation of microbial function through sediment-hosted aquifers and enrichment of novel symbionts in the deep terrestrial subsurface.</title>
        <authorList>
            <person name="Probst A.J."/>
            <person name="Ladd B."/>
            <person name="Jarett J.K."/>
            <person name="Geller-Mcgrath D.E."/>
            <person name="Sieber C.M.K."/>
            <person name="Emerson J.B."/>
            <person name="Anantharaman K."/>
            <person name="Thomas B.C."/>
            <person name="Malmstrom R."/>
            <person name="Stieglmeier M."/>
            <person name="Klingl A."/>
            <person name="Woyke T."/>
            <person name="Ryan C.M."/>
            <person name="Banfield J.F."/>
        </authorList>
    </citation>
    <scope>NUCLEOTIDE SEQUENCE [LARGE SCALE GENOMIC DNA]</scope>
</reference>
<feature type="transmembrane region" description="Helical" evidence="1">
    <location>
        <begin position="96"/>
        <end position="113"/>
    </location>
</feature>
<proteinExistence type="predicted"/>
<dbReference type="EMBL" id="PEZG01000035">
    <property type="protein sequence ID" value="PIS15825.1"/>
    <property type="molecule type" value="Genomic_DNA"/>
</dbReference>
<gene>
    <name evidence="2" type="ORF">COT62_01590</name>
</gene>
<comment type="caution">
    <text evidence="2">The sequence shown here is derived from an EMBL/GenBank/DDBJ whole genome shotgun (WGS) entry which is preliminary data.</text>
</comment>
<keyword evidence="1" id="KW-0812">Transmembrane</keyword>
<feature type="transmembrane region" description="Helical" evidence="1">
    <location>
        <begin position="37"/>
        <end position="54"/>
    </location>
</feature>
<dbReference type="Proteomes" id="UP000231198">
    <property type="component" value="Unassembled WGS sequence"/>
</dbReference>
<keyword evidence="1" id="KW-0472">Membrane</keyword>
<sequence>MIFIKSVYAQCPVCIVTVGGGLYIAKKLGIDDLLVSIWFSALNTAFALWFASLMKKKLLKRSLLWSIGFYLISLWYLSFTNQIGHPGNTYLGADKIVFGMTVGFFLIYISAFLDKYIRRKNHEKVVVYYQKVIIPVIALILTTGFFMYLLK</sequence>
<evidence type="ECO:0000313" key="2">
    <source>
        <dbReference type="EMBL" id="PIS15825.1"/>
    </source>
</evidence>
<accession>A0A2H0WT77</accession>
<evidence type="ECO:0000256" key="1">
    <source>
        <dbReference type="SAM" id="Phobius"/>
    </source>
</evidence>
<feature type="transmembrane region" description="Helical" evidence="1">
    <location>
        <begin position="125"/>
        <end position="150"/>
    </location>
</feature>
<keyword evidence="1" id="KW-1133">Transmembrane helix</keyword>
<protein>
    <submittedName>
        <fullName evidence="2">Uncharacterized protein</fullName>
    </submittedName>
</protein>
<dbReference type="AlphaFoldDB" id="A0A2H0WT77"/>
<evidence type="ECO:0000313" key="3">
    <source>
        <dbReference type="Proteomes" id="UP000231198"/>
    </source>
</evidence>
<feature type="transmembrane region" description="Helical" evidence="1">
    <location>
        <begin position="63"/>
        <end position="84"/>
    </location>
</feature>
<feature type="transmembrane region" description="Helical" evidence="1">
    <location>
        <begin position="7"/>
        <end position="25"/>
    </location>
</feature>